<keyword evidence="5" id="KW-0021">Allosteric enzyme</keyword>
<evidence type="ECO:0000256" key="3">
    <source>
        <dbReference type="ARBA" id="ARBA00006047"/>
    </source>
</evidence>
<dbReference type="GO" id="GO:0008184">
    <property type="term" value="F:glycogen phosphorylase activity"/>
    <property type="evidence" value="ECO:0007669"/>
    <property type="project" value="InterPro"/>
</dbReference>
<keyword evidence="8 11" id="KW-0663">Pyridoxal phosphate</keyword>
<dbReference type="InterPro" id="IPR035090">
    <property type="entry name" value="Pyridoxal_P_attach_site"/>
</dbReference>
<dbReference type="PANTHER" id="PTHR42655">
    <property type="entry name" value="GLYCOGEN PHOSPHORYLASE"/>
    <property type="match status" value="1"/>
</dbReference>
<evidence type="ECO:0000259" key="12">
    <source>
        <dbReference type="Pfam" id="PF11897"/>
    </source>
</evidence>
<dbReference type="OrthoDB" id="9760804at2"/>
<dbReference type="NCBIfam" id="TIGR02094">
    <property type="entry name" value="more_P_ylases"/>
    <property type="match status" value="1"/>
</dbReference>
<feature type="domain" description="DUF3417" evidence="12">
    <location>
        <begin position="13"/>
        <end position="119"/>
    </location>
</feature>
<dbReference type="InterPro" id="IPR000811">
    <property type="entry name" value="Glyco_trans_35"/>
</dbReference>
<dbReference type="PANTHER" id="PTHR42655:SF1">
    <property type="entry name" value="GLYCOGEN PHOSPHORYLASE"/>
    <property type="match status" value="1"/>
</dbReference>
<evidence type="ECO:0000256" key="11">
    <source>
        <dbReference type="PIRSR" id="PIRSR000460-1"/>
    </source>
</evidence>
<dbReference type="SUPFAM" id="SSF53756">
    <property type="entry name" value="UDP-Glycosyltransferase/glycogen phosphorylase"/>
    <property type="match status" value="1"/>
</dbReference>
<dbReference type="GO" id="GO:0005975">
    <property type="term" value="P:carbohydrate metabolic process"/>
    <property type="evidence" value="ECO:0007669"/>
    <property type="project" value="InterPro"/>
</dbReference>
<comment type="function">
    <text evidence="10">Phosphorylase is an important allosteric enzyme in carbohydrate metabolism. Enzymes from different sources differ in their regulatory mechanisms and in their natural substrates. However, all known phosphorylases share catalytic and structural properties.</text>
</comment>
<dbReference type="Pfam" id="PF11897">
    <property type="entry name" value="DUF3417"/>
    <property type="match status" value="1"/>
</dbReference>
<evidence type="ECO:0000256" key="6">
    <source>
        <dbReference type="ARBA" id="ARBA00022676"/>
    </source>
</evidence>
<evidence type="ECO:0000256" key="2">
    <source>
        <dbReference type="ARBA" id="ARBA00001933"/>
    </source>
</evidence>
<comment type="catalytic activity">
    <reaction evidence="1">
        <text>[(1-&gt;4)-alpha-D-glucosyl](n) + phosphate = [(1-&gt;4)-alpha-D-glucosyl](n-1) + alpha-D-glucose 1-phosphate</text>
        <dbReference type="Rhea" id="RHEA:41732"/>
        <dbReference type="Rhea" id="RHEA-COMP:9584"/>
        <dbReference type="Rhea" id="RHEA-COMP:9586"/>
        <dbReference type="ChEBI" id="CHEBI:15444"/>
        <dbReference type="ChEBI" id="CHEBI:43474"/>
        <dbReference type="ChEBI" id="CHEBI:58601"/>
        <dbReference type="EC" id="2.4.1.1"/>
    </reaction>
</comment>
<gene>
    <name evidence="13" type="ORF">CZ674_05310</name>
</gene>
<dbReference type="AlphaFoldDB" id="A0A1R4FME4"/>
<dbReference type="PIRSF" id="PIRSF000460">
    <property type="entry name" value="Pprylas_GlgP"/>
    <property type="match status" value="1"/>
</dbReference>
<organism evidence="13 14">
    <name type="scientific">Agrococcus casei LMG 22410</name>
    <dbReference type="NCBI Taxonomy" id="1255656"/>
    <lineage>
        <taxon>Bacteria</taxon>
        <taxon>Bacillati</taxon>
        <taxon>Actinomycetota</taxon>
        <taxon>Actinomycetes</taxon>
        <taxon>Micrococcales</taxon>
        <taxon>Microbacteriaceae</taxon>
        <taxon>Agrococcus</taxon>
    </lineage>
</organism>
<proteinExistence type="inferred from homology"/>
<evidence type="ECO:0000256" key="1">
    <source>
        <dbReference type="ARBA" id="ARBA00001275"/>
    </source>
</evidence>
<sequence>MKAIRKLTVRTTLPERLASLETLATNLRWSWHQPTRELFRDLSVEGWRETGHDPVQLLGWIGTERLEELADDPEFVARVDALSRDLDDYLAQARWYQSLDRPPTGIGYFSPEFGITSALPQYSGGLGILAGDHLKTASDMGIPVVGVGLFYQNGYFQQRISRDGWQNEQYPVHDPDALPLTILREHDGRMAQIVLAMPDGRSLRARIWQATVGRVPLLLLDSNIRENDADLRHVTDRLYGGAGEHRLRQELLLGIGGVRALQKHADITGSTMPEVFHSNEGHAGFLGVERVSRLIAQGMTFDEAVTLVRAGTVFTVHTPVPAGIDRFAVDMVREHFSADLTPGVSADQVLTLGAESDESMFNMAHLGFSLAQRANGVSKLHGSVARGMFADLWSGFDADEVPIASVTNGVHAPTWTAVPMKQLAAEVLGAEDASQADWASESLSDDTLWAVRGTMRRHLVEEARMRTVRRHERNDGVAPAWAGSVLDPDALTIGFARRGATYKRLTLMLHDPERLKRLLTDPERPMQIVIAGKSHPADDEGKALIQRVVQFADDPEVRGRIVFLENYDIAMAKTLYPGCDVWLNNPLRPMEACGTSGMKAALNGVLNLSILDGWWDEYFDGQNGWAIPSASAHLNPQERDDLEAAALYELLEHEVAPLFYERDGAGIPRAWLDRVRHTLSSMSGELSAERMLAEYVEQLYVPAAKAVRAASADSAKLARQLTDWRQRVMRDWSSLSIGRIEAGGVDRVPAVGDAIGVRVRVQLGSLRSSDLRLELIAGPVSEEGDISVARVVELRPDADDAGGETVFSASVDLREAGTYGYTVRAVPSHEGLASAAELGLVAYAEA</sequence>
<evidence type="ECO:0000256" key="9">
    <source>
        <dbReference type="ARBA" id="ARBA00023277"/>
    </source>
</evidence>
<dbReference type="Pfam" id="PF00343">
    <property type="entry name" value="Phosphorylase"/>
    <property type="match status" value="1"/>
</dbReference>
<protein>
    <recommendedName>
        <fullName evidence="4">glycogen phosphorylase</fullName>
        <ecNumber evidence="4">2.4.1.1</ecNumber>
    </recommendedName>
</protein>
<reference evidence="13 14" key="1">
    <citation type="submission" date="2017-02" db="EMBL/GenBank/DDBJ databases">
        <authorList>
            <person name="Peterson S.W."/>
        </authorList>
    </citation>
    <scope>NUCLEOTIDE SEQUENCE [LARGE SCALE GENOMIC DNA]</scope>
    <source>
        <strain evidence="13 14">LMG 22410</strain>
    </source>
</reference>
<keyword evidence="9" id="KW-0119">Carbohydrate metabolism</keyword>
<evidence type="ECO:0000256" key="7">
    <source>
        <dbReference type="ARBA" id="ARBA00022679"/>
    </source>
</evidence>
<evidence type="ECO:0000256" key="8">
    <source>
        <dbReference type="ARBA" id="ARBA00022898"/>
    </source>
</evidence>
<dbReference type="GO" id="GO:0030170">
    <property type="term" value="F:pyridoxal phosphate binding"/>
    <property type="evidence" value="ECO:0007669"/>
    <property type="project" value="InterPro"/>
</dbReference>
<accession>A0A1R4FME4</accession>
<dbReference type="GeneID" id="303172627"/>
<evidence type="ECO:0000256" key="4">
    <source>
        <dbReference type="ARBA" id="ARBA00012591"/>
    </source>
</evidence>
<keyword evidence="14" id="KW-1185">Reference proteome</keyword>
<name>A0A1R4FME4_9MICO</name>
<evidence type="ECO:0000256" key="5">
    <source>
        <dbReference type="ARBA" id="ARBA00022533"/>
    </source>
</evidence>
<dbReference type="EC" id="2.4.1.1" evidence="4"/>
<keyword evidence="6 13" id="KW-0328">Glycosyltransferase</keyword>
<comment type="similarity">
    <text evidence="3">Belongs to the glycogen phosphorylase family.</text>
</comment>
<comment type="cofactor">
    <cofactor evidence="2">
        <name>pyridoxal 5'-phosphate</name>
        <dbReference type="ChEBI" id="CHEBI:597326"/>
    </cofactor>
</comment>
<dbReference type="Proteomes" id="UP000195787">
    <property type="component" value="Unassembled WGS sequence"/>
</dbReference>
<evidence type="ECO:0000256" key="10">
    <source>
        <dbReference type="ARBA" id="ARBA00025174"/>
    </source>
</evidence>
<dbReference type="PROSITE" id="PS00102">
    <property type="entry name" value="PHOSPHORYLASE"/>
    <property type="match status" value="1"/>
</dbReference>
<evidence type="ECO:0000313" key="14">
    <source>
        <dbReference type="Proteomes" id="UP000195787"/>
    </source>
</evidence>
<dbReference type="InterPro" id="IPR052182">
    <property type="entry name" value="Glycogen/Maltodextrin_Phosph"/>
</dbReference>
<dbReference type="RefSeq" id="WP_086991510.1">
    <property type="nucleotide sequence ID" value="NZ_FUHU01000026.1"/>
</dbReference>
<dbReference type="InterPro" id="IPR011834">
    <property type="entry name" value="Agluc_phsphrylas"/>
</dbReference>
<dbReference type="InterPro" id="IPR024517">
    <property type="entry name" value="Glycogen_phosphorylase_DUF3417"/>
</dbReference>
<dbReference type="Gene3D" id="3.40.50.2000">
    <property type="entry name" value="Glycogen Phosphorylase B"/>
    <property type="match status" value="3"/>
</dbReference>
<keyword evidence="7 13" id="KW-0808">Transferase</keyword>
<feature type="modified residue" description="N6-(pyridoxal phosphate)lysine" evidence="11">
    <location>
        <position position="599"/>
    </location>
</feature>
<dbReference type="EMBL" id="FUHU01000026">
    <property type="protein sequence ID" value="SJM57086.1"/>
    <property type="molecule type" value="Genomic_DNA"/>
</dbReference>
<evidence type="ECO:0000313" key="13">
    <source>
        <dbReference type="EMBL" id="SJM57086.1"/>
    </source>
</evidence>